<feature type="signal peptide" evidence="2">
    <location>
        <begin position="1"/>
        <end position="18"/>
    </location>
</feature>
<organism evidence="3 4">
    <name type="scientific">Pristionchus entomophagus</name>
    <dbReference type="NCBI Taxonomy" id="358040"/>
    <lineage>
        <taxon>Eukaryota</taxon>
        <taxon>Metazoa</taxon>
        <taxon>Ecdysozoa</taxon>
        <taxon>Nematoda</taxon>
        <taxon>Chromadorea</taxon>
        <taxon>Rhabditida</taxon>
        <taxon>Rhabditina</taxon>
        <taxon>Diplogasteromorpha</taxon>
        <taxon>Diplogasteroidea</taxon>
        <taxon>Neodiplogasteridae</taxon>
        <taxon>Pristionchus</taxon>
    </lineage>
</organism>
<dbReference type="AlphaFoldDB" id="A0AAV5TY77"/>
<gene>
    <name evidence="3" type="ORF">PENTCL1PPCAC_21346</name>
</gene>
<keyword evidence="1" id="KW-0812">Transmembrane</keyword>
<dbReference type="Proteomes" id="UP001432027">
    <property type="component" value="Unassembled WGS sequence"/>
</dbReference>
<proteinExistence type="predicted"/>
<comment type="caution">
    <text evidence="3">The sequence shown here is derived from an EMBL/GenBank/DDBJ whole genome shotgun (WGS) entry which is preliminary data.</text>
</comment>
<evidence type="ECO:0000256" key="2">
    <source>
        <dbReference type="SAM" id="SignalP"/>
    </source>
</evidence>
<protein>
    <submittedName>
        <fullName evidence="3">Uncharacterized protein</fullName>
    </submittedName>
</protein>
<reference evidence="3" key="1">
    <citation type="submission" date="2023-10" db="EMBL/GenBank/DDBJ databases">
        <title>Genome assembly of Pristionchus species.</title>
        <authorList>
            <person name="Yoshida K."/>
            <person name="Sommer R.J."/>
        </authorList>
    </citation>
    <scope>NUCLEOTIDE SEQUENCE</scope>
    <source>
        <strain evidence="3">RS0144</strain>
    </source>
</reference>
<evidence type="ECO:0000256" key="1">
    <source>
        <dbReference type="SAM" id="Phobius"/>
    </source>
</evidence>
<evidence type="ECO:0000313" key="4">
    <source>
        <dbReference type="Proteomes" id="UP001432027"/>
    </source>
</evidence>
<sequence>MHPVSGAALFISLLSIDAQSPYRSEYCRSVFDHQHRNRQEKMVICGEEAHNLTESDCERGLEWIYCLKIATVNAQRTGHPWIVVRTSVPPFPNLCLVDDFKDVMLVGDEEQCEDSDMLFEKMQTCSIFFEHFGNNYGTMKELEEEERAKVPRPLFTNRLGARDVAALFCSALVLIFVLVLLLLIGTLRNVTQLKKMRDYMISTGSSSIKQKNEIDDEESYDMLRDD</sequence>
<feature type="chain" id="PRO_5043562913" evidence="2">
    <location>
        <begin position="19"/>
        <end position="226"/>
    </location>
</feature>
<keyword evidence="1" id="KW-1133">Transmembrane helix</keyword>
<accession>A0AAV5TY77</accession>
<keyword evidence="1" id="KW-0472">Membrane</keyword>
<keyword evidence="2" id="KW-0732">Signal</keyword>
<name>A0AAV5TY77_9BILA</name>
<evidence type="ECO:0000313" key="3">
    <source>
        <dbReference type="EMBL" id="GMS99171.1"/>
    </source>
</evidence>
<keyword evidence="4" id="KW-1185">Reference proteome</keyword>
<feature type="transmembrane region" description="Helical" evidence="1">
    <location>
        <begin position="164"/>
        <end position="187"/>
    </location>
</feature>
<dbReference type="EMBL" id="BTSX01000005">
    <property type="protein sequence ID" value="GMS99171.1"/>
    <property type="molecule type" value="Genomic_DNA"/>
</dbReference>